<evidence type="ECO:0000256" key="2">
    <source>
        <dbReference type="ARBA" id="ARBA00004370"/>
    </source>
</evidence>
<dbReference type="Gene3D" id="3.30.565.10">
    <property type="entry name" value="Histidine kinase-like ATPase, C-terminal domain"/>
    <property type="match status" value="1"/>
</dbReference>
<dbReference type="EC" id="2.7.13.3" evidence="3"/>
<evidence type="ECO:0000259" key="13">
    <source>
        <dbReference type="PROSITE" id="PS50885"/>
    </source>
</evidence>
<dbReference type="PRINTS" id="PR00344">
    <property type="entry name" value="BCTRLSENSOR"/>
</dbReference>
<dbReference type="Pfam" id="PF02518">
    <property type="entry name" value="HATPase_c"/>
    <property type="match status" value="1"/>
</dbReference>
<dbReference type="GO" id="GO:0030295">
    <property type="term" value="F:protein kinase activator activity"/>
    <property type="evidence" value="ECO:0007669"/>
    <property type="project" value="TreeGrafter"/>
</dbReference>
<dbReference type="InterPro" id="IPR005467">
    <property type="entry name" value="His_kinase_dom"/>
</dbReference>
<dbReference type="Gene3D" id="3.30.450.20">
    <property type="entry name" value="PAS domain"/>
    <property type="match status" value="1"/>
</dbReference>
<dbReference type="InterPro" id="IPR036890">
    <property type="entry name" value="HATPase_C_sf"/>
</dbReference>
<keyword evidence="9" id="KW-0902">Two-component regulatory system</keyword>
<dbReference type="InterPro" id="IPR004358">
    <property type="entry name" value="Sig_transdc_His_kin-like_C"/>
</dbReference>
<evidence type="ECO:0000313" key="14">
    <source>
        <dbReference type="EMBL" id="KJZ06768.1"/>
    </source>
</evidence>
<name>A0A0F4QGC3_9GAMM</name>
<feature type="transmembrane region" description="Helical" evidence="11">
    <location>
        <begin position="38"/>
        <end position="57"/>
    </location>
</feature>
<keyword evidence="5" id="KW-0808">Transferase</keyword>
<keyword evidence="11" id="KW-0472">Membrane</keyword>
<dbReference type="SMART" id="SM00387">
    <property type="entry name" value="HATPase_c"/>
    <property type="match status" value="1"/>
</dbReference>
<evidence type="ECO:0000256" key="6">
    <source>
        <dbReference type="ARBA" id="ARBA00022741"/>
    </source>
</evidence>
<comment type="caution">
    <text evidence="14">The sequence shown here is derived from an EMBL/GenBank/DDBJ whole genome shotgun (WGS) entry which is preliminary data.</text>
</comment>
<evidence type="ECO:0000313" key="15">
    <source>
        <dbReference type="Proteomes" id="UP000033452"/>
    </source>
</evidence>
<feature type="domain" description="HAMP" evidence="13">
    <location>
        <begin position="62"/>
        <end position="114"/>
    </location>
</feature>
<dbReference type="SUPFAM" id="SSF47384">
    <property type="entry name" value="Homodimeric domain of signal transducing histidine kinase"/>
    <property type="match status" value="1"/>
</dbReference>
<dbReference type="GO" id="GO:0016020">
    <property type="term" value="C:membrane"/>
    <property type="evidence" value="ECO:0007669"/>
    <property type="project" value="UniProtKB-SubCell"/>
</dbReference>
<evidence type="ECO:0000256" key="5">
    <source>
        <dbReference type="ARBA" id="ARBA00022679"/>
    </source>
</evidence>
<evidence type="ECO:0000256" key="4">
    <source>
        <dbReference type="ARBA" id="ARBA00022553"/>
    </source>
</evidence>
<comment type="catalytic activity">
    <reaction evidence="1">
        <text>ATP + protein L-histidine = ADP + protein N-phospho-L-histidine.</text>
        <dbReference type="EC" id="2.7.13.3"/>
    </reaction>
</comment>
<evidence type="ECO:0000256" key="1">
    <source>
        <dbReference type="ARBA" id="ARBA00000085"/>
    </source>
</evidence>
<evidence type="ECO:0000256" key="7">
    <source>
        <dbReference type="ARBA" id="ARBA00022777"/>
    </source>
</evidence>
<evidence type="ECO:0000256" key="11">
    <source>
        <dbReference type="SAM" id="Phobius"/>
    </source>
</evidence>
<dbReference type="PROSITE" id="PS50885">
    <property type="entry name" value="HAMP"/>
    <property type="match status" value="1"/>
</dbReference>
<keyword evidence="11" id="KW-1133">Transmembrane helix</keyword>
<dbReference type="InterPro" id="IPR003660">
    <property type="entry name" value="HAMP_dom"/>
</dbReference>
<keyword evidence="8" id="KW-0067">ATP-binding</keyword>
<dbReference type="GO" id="GO:0000156">
    <property type="term" value="F:phosphorelay response regulator activity"/>
    <property type="evidence" value="ECO:0007669"/>
    <property type="project" value="TreeGrafter"/>
</dbReference>
<dbReference type="EMBL" id="JXYA01000044">
    <property type="protein sequence ID" value="KJZ06768.1"/>
    <property type="molecule type" value="Genomic_DNA"/>
</dbReference>
<evidence type="ECO:0000256" key="3">
    <source>
        <dbReference type="ARBA" id="ARBA00012438"/>
    </source>
</evidence>
<evidence type="ECO:0000256" key="9">
    <source>
        <dbReference type="ARBA" id="ARBA00023012"/>
    </source>
</evidence>
<dbReference type="Pfam" id="PF08448">
    <property type="entry name" value="PAS_4"/>
    <property type="match status" value="1"/>
</dbReference>
<dbReference type="InterPro" id="IPR050351">
    <property type="entry name" value="BphY/WalK/GraS-like"/>
</dbReference>
<gene>
    <name evidence="14" type="ORF">TW77_17790</name>
</gene>
<feature type="transmembrane region" description="Helical" evidence="11">
    <location>
        <begin position="12"/>
        <end position="32"/>
    </location>
</feature>
<dbReference type="CDD" id="cd00082">
    <property type="entry name" value="HisKA"/>
    <property type="match status" value="1"/>
</dbReference>
<keyword evidence="7" id="KW-0418">Kinase</keyword>
<dbReference type="PATRIC" id="fig|43658.5.peg.3756"/>
<dbReference type="SUPFAM" id="SSF55874">
    <property type="entry name" value="ATPase domain of HSP90 chaperone/DNA topoisomerase II/histidine kinase"/>
    <property type="match status" value="1"/>
</dbReference>
<reference evidence="14 15" key="1">
    <citation type="journal article" date="2015" name="BMC Genomics">
        <title>Genome mining reveals unlocked bioactive potential of marine Gram-negative bacteria.</title>
        <authorList>
            <person name="Machado H."/>
            <person name="Sonnenschein E.C."/>
            <person name="Melchiorsen J."/>
            <person name="Gram L."/>
        </authorList>
    </citation>
    <scope>NUCLEOTIDE SEQUENCE [LARGE SCALE GENOMIC DNA]</scope>
    <source>
        <strain evidence="14 15">S2471</strain>
    </source>
</reference>
<dbReference type="SUPFAM" id="SSF55785">
    <property type="entry name" value="PYP-like sensor domain (PAS domain)"/>
    <property type="match status" value="1"/>
</dbReference>
<dbReference type="AlphaFoldDB" id="A0A0F4QGC3"/>
<keyword evidence="10" id="KW-0175">Coiled coil</keyword>
<keyword evidence="11" id="KW-0812">Transmembrane</keyword>
<protein>
    <recommendedName>
        <fullName evidence="3">histidine kinase</fullName>
        <ecNumber evidence="3">2.7.13.3</ecNumber>
    </recommendedName>
</protein>
<organism evidence="14 15">
    <name type="scientific">Pseudoalteromonas rubra</name>
    <dbReference type="NCBI Taxonomy" id="43658"/>
    <lineage>
        <taxon>Bacteria</taxon>
        <taxon>Pseudomonadati</taxon>
        <taxon>Pseudomonadota</taxon>
        <taxon>Gammaproteobacteria</taxon>
        <taxon>Alteromonadales</taxon>
        <taxon>Pseudoalteromonadaceae</taxon>
        <taxon>Pseudoalteromonas</taxon>
    </lineage>
</organism>
<dbReference type="PROSITE" id="PS50109">
    <property type="entry name" value="HIS_KIN"/>
    <property type="match status" value="1"/>
</dbReference>
<dbReference type="GO" id="GO:0000155">
    <property type="term" value="F:phosphorelay sensor kinase activity"/>
    <property type="evidence" value="ECO:0007669"/>
    <property type="project" value="InterPro"/>
</dbReference>
<accession>A0A0F4QGC3</accession>
<proteinExistence type="predicted"/>
<dbReference type="InterPro" id="IPR035965">
    <property type="entry name" value="PAS-like_dom_sf"/>
</dbReference>
<dbReference type="PANTHER" id="PTHR42878">
    <property type="entry name" value="TWO-COMPONENT HISTIDINE KINASE"/>
    <property type="match status" value="1"/>
</dbReference>
<dbReference type="GO" id="GO:0005524">
    <property type="term" value="F:ATP binding"/>
    <property type="evidence" value="ECO:0007669"/>
    <property type="project" value="UniProtKB-KW"/>
</dbReference>
<keyword evidence="6" id="KW-0547">Nucleotide-binding</keyword>
<dbReference type="InterPro" id="IPR013656">
    <property type="entry name" value="PAS_4"/>
</dbReference>
<comment type="subcellular location">
    <subcellularLocation>
        <location evidence="2">Membrane</location>
    </subcellularLocation>
</comment>
<sequence>MTPSARWSFSGRVLFSSAFVLTSALIALAIALQQGIPAVLACAVTLLTSLLSLFMLLGRQIRRRQQILATLEDGIKSIKDGDLSLRISPSSDPDLARLIALYNQLSANLKQQKQKLNQKELVLDSIVQASPMATLLLDKHRHIVYHNAAARQLLNKQPGALTGSSLDMACDTLPEALAQALNNGYSGMLSFEQQEQKHTFYLGVESVTLNYQPHSLVICKNVSAEQNREEIMLWKNAIRLISHELNNSLAPIQSLTGSAQTMLNQQKHLDLLPDMLDTISQRAQNLSEFIQRYAEYARLPAPCCAAHPVAPLLERLQVLYPFTLLGSAPTCSGHFDVAQIEQVLLNLLKNAHESGSDKADIAVQVAQEQTRLRFAVVDRGSGIQSGNLHQALQPFYSTKSHGTGLGLSLCHDIITAHQGQLRLRNREKGGLMVEFDLPLKENTK</sequence>
<dbReference type="PANTHER" id="PTHR42878:SF7">
    <property type="entry name" value="SENSOR HISTIDINE KINASE GLRK"/>
    <property type="match status" value="1"/>
</dbReference>
<dbReference type="InterPro" id="IPR003594">
    <property type="entry name" value="HATPase_dom"/>
</dbReference>
<dbReference type="GO" id="GO:0007234">
    <property type="term" value="P:osmosensory signaling via phosphorelay pathway"/>
    <property type="evidence" value="ECO:0007669"/>
    <property type="project" value="TreeGrafter"/>
</dbReference>
<dbReference type="SMART" id="SM00304">
    <property type="entry name" value="HAMP"/>
    <property type="match status" value="1"/>
</dbReference>
<dbReference type="Proteomes" id="UP000033452">
    <property type="component" value="Unassembled WGS sequence"/>
</dbReference>
<dbReference type="OrthoDB" id="1931120at2"/>
<dbReference type="Gene3D" id="1.10.287.130">
    <property type="match status" value="1"/>
</dbReference>
<dbReference type="InterPro" id="IPR003661">
    <property type="entry name" value="HisK_dim/P_dom"/>
</dbReference>
<evidence type="ECO:0000256" key="8">
    <source>
        <dbReference type="ARBA" id="ARBA00022840"/>
    </source>
</evidence>
<dbReference type="InterPro" id="IPR036097">
    <property type="entry name" value="HisK_dim/P_sf"/>
</dbReference>
<dbReference type="RefSeq" id="WP_046006330.1">
    <property type="nucleotide sequence ID" value="NZ_JXYA01000044.1"/>
</dbReference>
<evidence type="ECO:0000259" key="12">
    <source>
        <dbReference type="PROSITE" id="PS50109"/>
    </source>
</evidence>
<feature type="coiled-coil region" evidence="10">
    <location>
        <begin position="95"/>
        <end position="122"/>
    </location>
</feature>
<keyword evidence="4" id="KW-0597">Phosphoprotein</keyword>
<keyword evidence="15" id="KW-1185">Reference proteome</keyword>
<evidence type="ECO:0000256" key="10">
    <source>
        <dbReference type="SAM" id="Coils"/>
    </source>
</evidence>
<feature type="domain" description="Histidine kinase" evidence="12">
    <location>
        <begin position="240"/>
        <end position="441"/>
    </location>
</feature>